<keyword evidence="3" id="KW-0560">Oxidoreductase</keyword>
<evidence type="ECO:0000256" key="3">
    <source>
        <dbReference type="ARBA" id="ARBA00023002"/>
    </source>
</evidence>
<evidence type="ECO:0000256" key="2">
    <source>
        <dbReference type="ARBA" id="ARBA00022559"/>
    </source>
</evidence>
<dbReference type="RefSeq" id="XP_025410942.1">
    <property type="nucleotide sequence ID" value="XM_025555157.1"/>
</dbReference>
<dbReference type="OrthoDB" id="446890at2759"/>
<dbReference type="InterPro" id="IPR036249">
    <property type="entry name" value="Thioredoxin-like_sf"/>
</dbReference>
<feature type="chain" id="PRO_5044579296" evidence="5">
    <location>
        <begin position="22"/>
        <end position="200"/>
    </location>
</feature>
<name>A0A2S2QWN3_9HEMI</name>
<protein>
    <submittedName>
        <fullName evidence="6 8">Phospholipid hydroperoxide glutathione peroxidase</fullName>
    </submittedName>
</protein>
<dbReference type="Pfam" id="PF00255">
    <property type="entry name" value="GSHPx"/>
    <property type="match status" value="1"/>
</dbReference>
<dbReference type="PANTHER" id="PTHR11592:SF78">
    <property type="entry name" value="GLUTATHIONE PEROXIDASE"/>
    <property type="match status" value="1"/>
</dbReference>
<proteinExistence type="inferred from homology"/>
<evidence type="ECO:0000256" key="1">
    <source>
        <dbReference type="ARBA" id="ARBA00006926"/>
    </source>
</evidence>
<dbReference type="PROSITE" id="PS51355">
    <property type="entry name" value="GLUTATHIONE_PEROXID_3"/>
    <property type="match status" value="1"/>
</dbReference>
<dbReference type="GO" id="GO:0006979">
    <property type="term" value="P:response to oxidative stress"/>
    <property type="evidence" value="ECO:0007669"/>
    <property type="project" value="InterPro"/>
</dbReference>
<keyword evidence="5" id="KW-0732">Signal</keyword>
<dbReference type="SUPFAM" id="SSF52833">
    <property type="entry name" value="Thioredoxin-like"/>
    <property type="match status" value="1"/>
</dbReference>
<comment type="similarity">
    <text evidence="1">Belongs to the glutathione peroxidase family.</text>
</comment>
<accession>A0A2S2QWN3</accession>
<dbReference type="GO" id="GO:0004601">
    <property type="term" value="F:peroxidase activity"/>
    <property type="evidence" value="ECO:0007669"/>
    <property type="project" value="UniProtKB-KW"/>
</dbReference>
<organism evidence="6">
    <name type="scientific">Sipha flava</name>
    <name type="common">yellow sugarcane aphid</name>
    <dbReference type="NCBI Taxonomy" id="143950"/>
    <lineage>
        <taxon>Eukaryota</taxon>
        <taxon>Metazoa</taxon>
        <taxon>Ecdysozoa</taxon>
        <taxon>Arthropoda</taxon>
        <taxon>Hexapoda</taxon>
        <taxon>Insecta</taxon>
        <taxon>Pterygota</taxon>
        <taxon>Neoptera</taxon>
        <taxon>Paraneoptera</taxon>
        <taxon>Hemiptera</taxon>
        <taxon>Sternorrhyncha</taxon>
        <taxon>Aphidomorpha</taxon>
        <taxon>Aphidoidea</taxon>
        <taxon>Aphididae</taxon>
        <taxon>Sipha</taxon>
    </lineage>
</organism>
<reference evidence="6" key="1">
    <citation type="submission" date="2018-04" db="EMBL/GenBank/DDBJ databases">
        <title>Transcriptome assembly of Sipha flava.</title>
        <authorList>
            <person name="Scully E.D."/>
            <person name="Geib S.M."/>
            <person name="Palmer N.A."/>
            <person name="Koch K."/>
            <person name="Bradshaw J."/>
            <person name="Heng-Moss T."/>
            <person name="Sarath G."/>
        </authorList>
    </citation>
    <scope>NUCLEOTIDE SEQUENCE</scope>
</reference>
<evidence type="ECO:0000256" key="4">
    <source>
        <dbReference type="PIRSR" id="PIRSR000303-1"/>
    </source>
</evidence>
<dbReference type="Proteomes" id="UP000694846">
    <property type="component" value="Unplaced"/>
</dbReference>
<dbReference type="Gene3D" id="3.40.30.10">
    <property type="entry name" value="Glutaredoxin"/>
    <property type="match status" value="1"/>
</dbReference>
<gene>
    <name evidence="6" type="primary">GPX4_3</name>
    <name evidence="8" type="synonym">LOC112683932</name>
    <name evidence="6" type="ORF">g.4948</name>
</gene>
<evidence type="ECO:0000313" key="6">
    <source>
        <dbReference type="EMBL" id="MBY81542.1"/>
    </source>
</evidence>
<evidence type="ECO:0000313" key="7">
    <source>
        <dbReference type="Proteomes" id="UP000694846"/>
    </source>
</evidence>
<reference evidence="8" key="2">
    <citation type="submission" date="2025-04" db="UniProtKB">
        <authorList>
            <consortium name="RefSeq"/>
        </authorList>
    </citation>
    <scope>IDENTIFICATION</scope>
    <source>
        <tissue evidence="8">Whole body</tissue>
    </source>
</reference>
<keyword evidence="2 6" id="KW-0575">Peroxidase</keyword>
<sequence length="200" mass="23284">MSCKRVLTVLVLVTALPAVLSFNLHILETLDSLKLRLTKKIYDFDPVNIYGERIPLAILYGSPMIIVNIPFDCDAKRIFVLNDLMARYSEDGLKILAFPTDEFSPKYPLDQFTSPSVIRDWVNDNQLHFMVFYKIFVNGKYTHPLWKYLKSTFDLYDNDINEDYTMFLVDKSGKPVERIPGTPWLSTEVLEKRVYSLLKE</sequence>
<evidence type="ECO:0000256" key="5">
    <source>
        <dbReference type="SAM" id="SignalP"/>
    </source>
</evidence>
<dbReference type="InterPro" id="IPR000889">
    <property type="entry name" value="Glutathione_peroxidase"/>
</dbReference>
<evidence type="ECO:0000313" key="8">
    <source>
        <dbReference type="RefSeq" id="XP_025410942.1"/>
    </source>
</evidence>
<feature type="active site" evidence="4">
    <location>
        <position position="73"/>
    </location>
</feature>
<dbReference type="PIRSF" id="PIRSF000303">
    <property type="entry name" value="Glutathion_perox"/>
    <property type="match status" value="1"/>
</dbReference>
<dbReference type="PANTHER" id="PTHR11592">
    <property type="entry name" value="GLUTATHIONE PEROXIDASE"/>
    <property type="match status" value="1"/>
</dbReference>
<dbReference type="EMBL" id="GGMS01012339">
    <property type="protein sequence ID" value="MBY81542.1"/>
    <property type="molecule type" value="Transcribed_RNA"/>
</dbReference>
<dbReference type="AlphaFoldDB" id="A0A2S2QWN3"/>
<keyword evidence="7" id="KW-1185">Reference proteome</keyword>
<feature type="signal peptide" evidence="5">
    <location>
        <begin position="1"/>
        <end position="21"/>
    </location>
</feature>